<sequence length="132" mass="15216">MEFFRKVTVKTTENDIHQRLTLGNLDMISTEIFNLDEPGEHQVQIGGIWGEFTLTRNIIKGGCRFALVECPNALCWTITTGYPPDPESIIVHLTINRTEKDDEFIEEITDFLNDMCQNLNHSFSQEKIKLNQ</sequence>
<evidence type="ECO:0000313" key="2">
    <source>
        <dbReference type="Proteomes" id="UP001217083"/>
    </source>
</evidence>
<name>A0ABT5XJK2_9FLAO</name>
<dbReference type="Proteomes" id="UP001217083">
    <property type="component" value="Unassembled WGS sequence"/>
</dbReference>
<accession>A0ABT5XJK2</accession>
<gene>
    <name evidence="1" type="ORF">PY091_02470</name>
</gene>
<organism evidence="1 2">
    <name type="scientific">Flagellimonas okinawensis</name>
    <dbReference type="NCBI Taxonomy" id="3031324"/>
    <lineage>
        <taxon>Bacteria</taxon>
        <taxon>Pseudomonadati</taxon>
        <taxon>Bacteroidota</taxon>
        <taxon>Flavobacteriia</taxon>
        <taxon>Flavobacteriales</taxon>
        <taxon>Flavobacteriaceae</taxon>
        <taxon>Flagellimonas</taxon>
    </lineage>
</organism>
<evidence type="ECO:0000313" key="1">
    <source>
        <dbReference type="EMBL" id="MDF0706063.1"/>
    </source>
</evidence>
<reference evidence="1 2" key="1">
    <citation type="submission" date="2023-03" db="EMBL/GenBank/DDBJ databases">
        <title>Muricauda XX sp. nov. and Muricauda XXX sp. nov., two novel species isolated from Okinawa Trough.</title>
        <authorList>
            <person name="Cao W."/>
            <person name="Deng X."/>
        </authorList>
    </citation>
    <scope>NUCLEOTIDE SEQUENCE [LARGE SCALE GENOMIC DNA]</scope>
    <source>
        <strain evidence="1 2">81s02</strain>
    </source>
</reference>
<keyword evidence="2" id="KW-1185">Reference proteome</keyword>
<proteinExistence type="predicted"/>
<comment type="caution">
    <text evidence="1">The sequence shown here is derived from an EMBL/GenBank/DDBJ whole genome shotgun (WGS) entry which is preliminary data.</text>
</comment>
<protein>
    <submittedName>
        <fullName evidence="1">Uncharacterized protein</fullName>
    </submittedName>
</protein>
<dbReference type="EMBL" id="JARFVA010000001">
    <property type="protein sequence ID" value="MDF0706063.1"/>
    <property type="molecule type" value="Genomic_DNA"/>
</dbReference>
<dbReference type="RefSeq" id="WP_275648170.1">
    <property type="nucleotide sequence ID" value="NZ_JARFVA010000001.1"/>
</dbReference>